<dbReference type="InterPro" id="IPR001046">
    <property type="entry name" value="NRAMP_fam"/>
</dbReference>
<feature type="transmembrane region" description="Helical" evidence="6">
    <location>
        <begin position="116"/>
        <end position="136"/>
    </location>
</feature>
<proteinExistence type="predicted"/>
<comment type="subcellular location">
    <subcellularLocation>
        <location evidence="1">Membrane</location>
        <topology evidence="1">Multi-pass membrane protein</topology>
    </subcellularLocation>
</comment>
<reference evidence="7" key="1">
    <citation type="submission" date="2020-05" db="EMBL/GenBank/DDBJ databases">
        <authorList>
            <person name="Chiriac C."/>
            <person name="Salcher M."/>
            <person name="Ghai R."/>
            <person name="Kavagutti S V."/>
        </authorList>
    </citation>
    <scope>NUCLEOTIDE SEQUENCE</scope>
</reference>
<feature type="transmembrane region" description="Helical" evidence="6">
    <location>
        <begin position="292"/>
        <end position="317"/>
    </location>
</feature>
<keyword evidence="4 6" id="KW-1133">Transmembrane helix</keyword>
<feature type="transmembrane region" description="Helical" evidence="6">
    <location>
        <begin position="337"/>
        <end position="356"/>
    </location>
</feature>
<dbReference type="PANTHER" id="PTHR11706">
    <property type="entry name" value="SOLUTE CARRIER PROTEIN FAMILY 11 MEMBER"/>
    <property type="match status" value="1"/>
</dbReference>
<dbReference type="Pfam" id="PF01566">
    <property type="entry name" value="Nramp"/>
    <property type="match status" value="1"/>
</dbReference>
<sequence length="423" mass="44886">MHAPNKIRHPKWVKILGPGLITGAADDDPSGIATYSQAGAAFGFGQLWTITLCLPLMIAVQEASARIGAITGEGLVKVTSRLYPRTVLYGVVAMVVVANTINIGADIAAVGAALNLLIPLPIVLLSTIFTLVVLSLEIFIGYHAYTKFLKILGLALLAYVATALIVAEPWGEILRATVIPRIEWTSSYWYVIVGILGTTISPYMFFWQAAEEVEENALADRRGSAHRTISEIRKDTAIGMGVSQIGSWFMIVTTATVLHANGILNISTASDAAKALEPLVQGFPHAGTYAKVLFALGIIGMGLLGIPVLAGSASYSVSEALGWKGGLDLKFGQAPRFYIVIAVSTLIGLGITMIGVDPIKALVFAAVLNGLVAVPLVFLIAHISRNEKVMGEFAGKKLSRFLLSTTFIVLALCALVLIATLFL</sequence>
<dbReference type="GO" id="GO:0015086">
    <property type="term" value="F:cadmium ion transmembrane transporter activity"/>
    <property type="evidence" value="ECO:0007669"/>
    <property type="project" value="TreeGrafter"/>
</dbReference>
<feature type="transmembrane region" description="Helical" evidence="6">
    <location>
        <begin position="187"/>
        <end position="206"/>
    </location>
</feature>
<dbReference type="GO" id="GO:0005384">
    <property type="term" value="F:manganese ion transmembrane transporter activity"/>
    <property type="evidence" value="ECO:0007669"/>
    <property type="project" value="TreeGrafter"/>
</dbReference>
<organism evidence="7">
    <name type="scientific">freshwater metagenome</name>
    <dbReference type="NCBI Taxonomy" id="449393"/>
    <lineage>
        <taxon>unclassified sequences</taxon>
        <taxon>metagenomes</taxon>
        <taxon>ecological metagenomes</taxon>
    </lineage>
</organism>
<dbReference type="AlphaFoldDB" id="A0A6J7XUN9"/>
<evidence type="ECO:0000256" key="2">
    <source>
        <dbReference type="ARBA" id="ARBA00022448"/>
    </source>
</evidence>
<evidence type="ECO:0000313" key="7">
    <source>
        <dbReference type="EMBL" id="CAB5241059.1"/>
    </source>
</evidence>
<feature type="transmembrane region" description="Helical" evidence="6">
    <location>
        <begin position="237"/>
        <end position="258"/>
    </location>
</feature>
<dbReference type="GO" id="GO:0005886">
    <property type="term" value="C:plasma membrane"/>
    <property type="evidence" value="ECO:0007669"/>
    <property type="project" value="TreeGrafter"/>
</dbReference>
<name>A0A6J7XUN9_9ZZZZ</name>
<feature type="transmembrane region" description="Helical" evidence="6">
    <location>
        <begin position="401"/>
        <end position="422"/>
    </location>
</feature>
<feature type="transmembrane region" description="Helical" evidence="6">
    <location>
        <begin position="362"/>
        <end position="381"/>
    </location>
</feature>
<evidence type="ECO:0000256" key="3">
    <source>
        <dbReference type="ARBA" id="ARBA00022692"/>
    </source>
</evidence>
<feature type="transmembrane region" description="Helical" evidence="6">
    <location>
        <begin position="87"/>
        <end position="110"/>
    </location>
</feature>
<feature type="transmembrane region" description="Helical" evidence="6">
    <location>
        <begin position="148"/>
        <end position="167"/>
    </location>
</feature>
<dbReference type="PANTHER" id="PTHR11706:SF33">
    <property type="entry name" value="NATURAL RESISTANCE-ASSOCIATED MACROPHAGE PROTEIN 2"/>
    <property type="match status" value="1"/>
</dbReference>
<keyword evidence="3 6" id="KW-0812">Transmembrane</keyword>
<gene>
    <name evidence="7" type="ORF">UFOPK3554_01212</name>
</gene>
<accession>A0A6J7XUN9</accession>
<dbReference type="EMBL" id="CAFBSG010000025">
    <property type="protein sequence ID" value="CAB5241059.1"/>
    <property type="molecule type" value="Genomic_DNA"/>
</dbReference>
<evidence type="ECO:0000256" key="5">
    <source>
        <dbReference type="ARBA" id="ARBA00023136"/>
    </source>
</evidence>
<protein>
    <submittedName>
        <fullName evidence="7">Unannotated protein</fullName>
    </submittedName>
</protein>
<keyword evidence="2" id="KW-0813">Transport</keyword>
<evidence type="ECO:0000256" key="4">
    <source>
        <dbReference type="ARBA" id="ARBA00022989"/>
    </source>
</evidence>
<evidence type="ECO:0000256" key="1">
    <source>
        <dbReference type="ARBA" id="ARBA00004141"/>
    </source>
</evidence>
<dbReference type="GO" id="GO:0034755">
    <property type="term" value="P:iron ion transmembrane transport"/>
    <property type="evidence" value="ECO:0007669"/>
    <property type="project" value="TreeGrafter"/>
</dbReference>
<evidence type="ECO:0000256" key="6">
    <source>
        <dbReference type="SAM" id="Phobius"/>
    </source>
</evidence>
<keyword evidence="5 6" id="KW-0472">Membrane</keyword>